<dbReference type="InterPro" id="IPR039357">
    <property type="entry name" value="SRD5A/TECR"/>
</dbReference>
<evidence type="ECO:0000256" key="4">
    <source>
        <dbReference type="ARBA" id="ARBA00022692"/>
    </source>
</evidence>
<feature type="transmembrane region" description="Helical" evidence="10">
    <location>
        <begin position="189"/>
        <end position="209"/>
    </location>
</feature>
<feature type="transmembrane region" description="Helical" evidence="10">
    <location>
        <begin position="221"/>
        <end position="238"/>
    </location>
</feature>
<feature type="transmembrane region" description="Helical" evidence="10">
    <location>
        <begin position="79"/>
        <end position="102"/>
    </location>
</feature>
<keyword evidence="3" id="KW-0444">Lipid biosynthesis</keyword>
<protein>
    <submittedName>
        <fullName evidence="12">Synaptic glycoprotein sc2</fullName>
        <ecNumber evidence="12">1.3.1.93</ecNumber>
    </submittedName>
</protein>
<evidence type="ECO:0000256" key="6">
    <source>
        <dbReference type="ARBA" id="ARBA00022989"/>
    </source>
</evidence>
<dbReference type="EC" id="1.3.1.93" evidence="12"/>
<sequence length="296" mass="35363">MDLFLKSHKGEFLDRITISGEATGEDLKALFYEKHRFYPERQRWNLNSATGPRLTNDKLKDQGLKDGNSLYFRDLGVQISWRLVFFLEYLGPLIILPLFYFFPSCIYKTVPKSRYCSQRFGFFMLMFHFAKREFETFFIHKFSRNTMPIRNLFTNCFHYWILCAVSIGFYLFHPQYTPVLFSTKPAEKIVLFILFFVFQFLTFMTHLTLRRLRPEGTTGRGIPMHWGFQYVSCANYLWELLVWIVVALFVNTATAYIFAFAVFVILANWAKKKHARYLREFPNYDKKRRALIPFLL</sequence>
<comment type="subcellular location">
    <subcellularLocation>
        <location evidence="1">Endoplasmic reticulum membrane</location>
        <topology evidence="1">Multi-pass membrane protein</topology>
    </subcellularLocation>
</comment>
<evidence type="ECO:0000256" key="10">
    <source>
        <dbReference type="SAM" id="Phobius"/>
    </source>
</evidence>
<keyword evidence="5" id="KW-0521">NADP</keyword>
<evidence type="ECO:0000256" key="3">
    <source>
        <dbReference type="ARBA" id="ARBA00022516"/>
    </source>
</evidence>
<dbReference type="SUPFAM" id="SSF54236">
    <property type="entry name" value="Ubiquitin-like"/>
    <property type="match status" value="1"/>
</dbReference>
<dbReference type="PANTHER" id="PTHR10556">
    <property type="entry name" value="3-OXO-5-ALPHA-STEROID 4-DEHYDROGENASE"/>
    <property type="match status" value="1"/>
</dbReference>
<dbReference type="CDD" id="cd01801">
    <property type="entry name" value="Ubl_TECR_like"/>
    <property type="match status" value="1"/>
</dbReference>
<dbReference type="Gene3D" id="3.10.20.90">
    <property type="entry name" value="Phosphatidylinositol 3-kinase Catalytic Subunit, Chain A, domain 1"/>
    <property type="match status" value="1"/>
</dbReference>
<evidence type="ECO:0000313" key="12">
    <source>
        <dbReference type="EMBL" id="UVC54248.1"/>
    </source>
</evidence>
<evidence type="ECO:0000259" key="11">
    <source>
        <dbReference type="Pfam" id="PF02544"/>
    </source>
</evidence>
<evidence type="ECO:0000256" key="2">
    <source>
        <dbReference type="ARBA" id="ARBA00007742"/>
    </source>
</evidence>
<dbReference type="GO" id="GO:0005789">
    <property type="term" value="C:endoplasmic reticulum membrane"/>
    <property type="evidence" value="ECO:0007669"/>
    <property type="project" value="UniProtKB-SubCell"/>
</dbReference>
<feature type="transmembrane region" description="Helical" evidence="10">
    <location>
        <begin position="244"/>
        <end position="269"/>
    </location>
</feature>
<dbReference type="AlphaFoldDB" id="A0A976SKP5"/>
<feature type="domain" description="3-oxo-5-alpha-steroid 4-dehydrogenase C-terminal" evidence="11">
    <location>
        <begin position="145"/>
        <end position="296"/>
    </location>
</feature>
<dbReference type="Pfam" id="PF02544">
    <property type="entry name" value="Steroid_dh"/>
    <property type="match status" value="1"/>
</dbReference>
<dbReference type="Gene3D" id="1.20.120.1630">
    <property type="match status" value="1"/>
</dbReference>
<dbReference type="PROSITE" id="PS50244">
    <property type="entry name" value="S5A_REDUCTASE"/>
    <property type="match status" value="1"/>
</dbReference>
<evidence type="ECO:0000256" key="1">
    <source>
        <dbReference type="ARBA" id="ARBA00004477"/>
    </source>
</evidence>
<dbReference type="GO" id="GO:0042761">
    <property type="term" value="P:very long-chain fatty acid biosynthetic process"/>
    <property type="evidence" value="ECO:0007669"/>
    <property type="project" value="TreeGrafter"/>
</dbReference>
<dbReference type="Proteomes" id="UP000244803">
    <property type="component" value="Chromosome 3"/>
</dbReference>
<keyword evidence="6 10" id="KW-1133">Transmembrane helix</keyword>
<dbReference type="GO" id="GO:0102758">
    <property type="term" value="F:very-long-chain enoyl-CoA reductase activity"/>
    <property type="evidence" value="ECO:0007669"/>
    <property type="project" value="UniProtKB-EC"/>
</dbReference>
<gene>
    <name evidence="12" type="ORF">MACJ_003783</name>
</gene>
<evidence type="ECO:0000256" key="9">
    <source>
        <dbReference type="ARBA" id="ARBA00023136"/>
    </source>
</evidence>
<evidence type="ECO:0000256" key="7">
    <source>
        <dbReference type="ARBA" id="ARBA00023002"/>
    </source>
</evidence>
<keyword evidence="9 10" id="KW-0472">Membrane</keyword>
<evidence type="ECO:0000313" key="13">
    <source>
        <dbReference type="Proteomes" id="UP000244803"/>
    </source>
</evidence>
<dbReference type="InterPro" id="IPR029071">
    <property type="entry name" value="Ubiquitin-like_domsf"/>
</dbReference>
<reference evidence="12" key="1">
    <citation type="submission" date="2022-07" db="EMBL/GenBank/DDBJ databases">
        <title>Evaluation of T. orientalis genome assembly methods using nanopore sequencing and analysis of variation between genomes.</title>
        <authorList>
            <person name="Yam J."/>
            <person name="Micallef M.L."/>
            <person name="Liu M."/>
            <person name="Djordjevic S.P."/>
            <person name="Bogema D.R."/>
            <person name="Jenkins C."/>
        </authorList>
    </citation>
    <scope>NUCLEOTIDE SEQUENCE</scope>
    <source>
        <strain evidence="12">Fish Creek</strain>
    </source>
</reference>
<proteinExistence type="inferred from homology"/>
<dbReference type="InterPro" id="IPR001104">
    <property type="entry name" value="3-oxo-5_a-steroid_4-DH_C"/>
</dbReference>
<keyword evidence="7 12" id="KW-0560">Oxidoreductase</keyword>
<keyword evidence="8" id="KW-0443">Lipid metabolism</keyword>
<evidence type="ECO:0000256" key="8">
    <source>
        <dbReference type="ARBA" id="ARBA00023098"/>
    </source>
</evidence>
<organism evidence="12 13">
    <name type="scientific">Theileria orientalis</name>
    <dbReference type="NCBI Taxonomy" id="68886"/>
    <lineage>
        <taxon>Eukaryota</taxon>
        <taxon>Sar</taxon>
        <taxon>Alveolata</taxon>
        <taxon>Apicomplexa</taxon>
        <taxon>Aconoidasida</taxon>
        <taxon>Piroplasmida</taxon>
        <taxon>Theileriidae</taxon>
        <taxon>Theileria</taxon>
    </lineage>
</organism>
<comment type="similarity">
    <text evidence="2">Belongs to the steroid 5-alpha reductase family.</text>
</comment>
<feature type="transmembrane region" description="Helical" evidence="10">
    <location>
        <begin position="152"/>
        <end position="173"/>
    </location>
</feature>
<name>A0A976SKP5_THEOR</name>
<dbReference type="PANTHER" id="PTHR10556:SF28">
    <property type="entry name" value="VERY-LONG-CHAIN ENOYL-COA REDUCTASE"/>
    <property type="match status" value="1"/>
</dbReference>
<evidence type="ECO:0000256" key="5">
    <source>
        <dbReference type="ARBA" id="ARBA00022857"/>
    </source>
</evidence>
<dbReference type="EMBL" id="CP056066">
    <property type="protein sequence ID" value="UVC54248.1"/>
    <property type="molecule type" value="Genomic_DNA"/>
</dbReference>
<accession>A0A976SKP5</accession>
<keyword evidence="4 10" id="KW-0812">Transmembrane</keyword>